<comment type="caution">
    <text evidence="3">The sequence shown here is derived from an EMBL/GenBank/DDBJ whole genome shotgun (WGS) entry which is preliminary data.</text>
</comment>
<dbReference type="Pfam" id="PF04830">
    <property type="entry name" value="DUF637"/>
    <property type="match status" value="1"/>
</dbReference>
<dbReference type="EMBL" id="AKKL01000002">
    <property type="protein sequence ID" value="EKT65111.1"/>
    <property type="molecule type" value="Genomic_DNA"/>
</dbReference>
<gene>
    <name evidence="3" type="ORF">OOA_01210</name>
</gene>
<dbReference type="RefSeq" id="WP_008910291.1">
    <property type="nucleotide sequence ID" value="NZ_KB233222.1"/>
</dbReference>
<keyword evidence="4" id="KW-1185">Reference proteome</keyword>
<dbReference type="SMART" id="SM00912">
    <property type="entry name" value="Haemagg_act"/>
    <property type="match status" value="1"/>
</dbReference>
<organism evidence="3 4">
    <name type="scientific">Providencia burhodogranariea DSM 19968</name>
    <dbReference type="NCBI Taxonomy" id="1141662"/>
    <lineage>
        <taxon>Bacteria</taxon>
        <taxon>Pseudomonadati</taxon>
        <taxon>Pseudomonadota</taxon>
        <taxon>Gammaproteobacteria</taxon>
        <taxon>Enterobacterales</taxon>
        <taxon>Morganellaceae</taxon>
        <taxon>Providencia</taxon>
    </lineage>
</organism>
<evidence type="ECO:0000313" key="3">
    <source>
        <dbReference type="EMBL" id="EKT65111.1"/>
    </source>
</evidence>
<evidence type="ECO:0000256" key="1">
    <source>
        <dbReference type="SAM" id="Phobius"/>
    </source>
</evidence>
<dbReference type="STRING" id="1141662.OOA_01210"/>
<dbReference type="HOGENOM" id="CLU_239031_0_0_6"/>
<accession>K8WYX2</accession>
<dbReference type="CDD" id="cd20686">
    <property type="entry name" value="CdiA-CT_Ec-like"/>
    <property type="match status" value="1"/>
</dbReference>
<dbReference type="InterPro" id="IPR012334">
    <property type="entry name" value="Pectin_lyas_fold"/>
</dbReference>
<dbReference type="InterPro" id="IPR008638">
    <property type="entry name" value="FhaB/CdiA-like_TPS"/>
</dbReference>
<dbReference type="Gene3D" id="2.160.20.10">
    <property type="entry name" value="Single-stranded right-handed beta-helix, Pectin lyase-like"/>
    <property type="match status" value="1"/>
</dbReference>
<keyword evidence="1" id="KW-1133">Transmembrane helix</keyword>
<dbReference type="PATRIC" id="fig|1141662.3.peg.247"/>
<name>K8WYX2_9GAMM</name>
<reference evidence="3 4" key="1">
    <citation type="journal article" date="2012" name="BMC Genomics">
        <title>Comparative genomics of bacteria in the genus Providencia isolated from wild Drosophila melanogaster.</title>
        <authorList>
            <person name="Galac M.R."/>
            <person name="Lazzaro B.P."/>
        </authorList>
    </citation>
    <scope>NUCLEOTIDE SEQUENCE [LARGE SCALE GENOMIC DNA]</scope>
    <source>
        <strain evidence="3 4">DSM 19968</strain>
    </source>
</reference>
<proteinExistence type="predicted"/>
<dbReference type="InterPro" id="IPR006915">
    <property type="entry name" value="DUF637_hemagglutn_put"/>
</dbReference>
<dbReference type="NCBIfam" id="TIGR01901">
    <property type="entry name" value="adhes_NPXG"/>
    <property type="match status" value="1"/>
</dbReference>
<feature type="domain" description="Filamentous haemagglutinin FhaB/tRNA nuclease CdiA-like TPS" evidence="2">
    <location>
        <begin position="46"/>
        <end position="166"/>
    </location>
</feature>
<dbReference type="eggNOG" id="COG3210">
    <property type="taxonomic scope" value="Bacteria"/>
</dbReference>
<evidence type="ECO:0000313" key="4">
    <source>
        <dbReference type="Proteomes" id="UP000009336"/>
    </source>
</evidence>
<keyword evidence="1" id="KW-0472">Membrane</keyword>
<keyword evidence="1" id="KW-0812">Transmembrane</keyword>
<feature type="transmembrane region" description="Helical" evidence="1">
    <location>
        <begin position="12"/>
        <end position="30"/>
    </location>
</feature>
<sequence length="1798" mass="192327">MPNDIPSFPKRILGYGIMFITAIYPLHPAWSAGITPADKNTQITQQNNVPIINIATPNNIGVSHNKFQNFNVDKQGAVLNNAINNINSQLAGQVKANANLKVHAANLIINEVVGSGHSQLQGILEVAGKQANVLIANPNGITCNGCGFINTPAITLTTGKPIMDKQGALSAIEVKKGSVIVGGKGMDVQAQSYADIISRATELNGQIKAKNLMLVQGANRVDIQQGTVIPAKGEGQKPSISVDTKALGGMYADQVRLVSTENGVGVNLSNIQTTQNDLTLTVDGKITLAGNIQSKNEINISTKNLQISNNAKLSGQKDITLAANTLNNNGQVIAGKDMRVFADTISNSGDKALIQAKDNLWMQKNAKGDLSTLIENKSATIKTDTGDLVVRTKNLSNMTLTNPVSELVIPANSTSKNNVVASFFGSREGVVSIITLYPELEKFNYKKWFGTIDMEKGNQINVERKVYSLTKKLGEISSGKNIYVNANEFINDNGRIESQGDLILTGNNANLFHQGIGEINIWNKYHSSYQDLGVYADETEDTGTYDIFYVSEPLLFKLVDKYSSWNVYQNDIPFISAGKSLALDFKNKININRKSPITSLPIKKLHEIENKSYDIRAKNILLSSSDIYAVAKINALNELSLITSKDMNLNYSYLTGNENVSLLSNGDVKLNNVNVSGKNALIMSKNGGVNYTLNPPHIYKEGLLSGSAINVSDTINFNAGKNILINNIILSKFSKLNITANGNVKISREESRFLNESQLEKKDTVNQQIKKVGIWESLGDMSFSAGGSILSQGITFKSGQSLTFNAGQDINLASKAIKDVDTLFQTNRYPELRSQLIANGNITLNAARDIDLKSALLLSKNNTTILSGRDMKLTASLYSAIPDSHEDLQDTRYVTTSISGDKGLTLASNSTITSQGSSLKSLNDINISAGGNIRFESIKTHYRKQEGNELQDLYRQIGSNINSAKNLTIVSEGSILFQASRLAAKGMMDIAAKGGYLYAQAMEETSHYEEEEEKCNKWTLCITKNSVNKTYSERKNKVTEFTAGKDINLYAKDDVTLEATKINTGKNVKIISQTGKVNFKAVKNTTFEQIISNSKGFYITQRNKGYKDDKWVLPVLHIGGKLTVNAKKGITADVKAKNNQSLQNALNVLGETKGTKWLAGLKDRKDVQWNLVKDAYDSWDYKSQSLDPVASALIMIVVAAATSGSGLAAWAGEGAVSATGATGMTADVIAGAGYSGMTALTSQAAVALAENKGDLSKTLNTLGKSETVKTIITQMVISGALNGLDVKMGWTSGNPAAAKLPLLSNGDWTKVAQRVASHSVIGSTLNTTIQGGSFSDNFRNALLSNVANQINAEGAKLIGNNGEILGHTGKVLSHAVVSGISAEISGGDAKGAVVGALAAELAAITLDSNLFKPSYLNEKEKQIALMQNALSGNKAETQFTKVLGAFAGALVTHKPEGAFSAANSAELVFSYNYTDHMLTEIALENNKDMFAAAKGDKAAARRVEARQEAAALVGLVAGGGAVLVIGGELVVAATPELLATAQVALTSCKASFVYCVNKIGIGVADIVVPEAAISGAAIGGAGYKVIASSDEVAKALADSMIKSAKPLLAGGKLNTTSLTPIIEKEQRLIAANKKAIVANKLIPENFISKITAHNTQLGVLNAKKTGISGAHKQDAFLESVEIAGAKINLKTTDNSFPGLIEYKYQLPAIAGNGPSVGKVIGYKKVESKTTYDPAVLPDIKVTNMSNQAAKQAESYFQFNPSKGLYDVKVDGYWFRVTKDSKTGEISNAFITMPSRNSK</sequence>
<dbReference type="Proteomes" id="UP000009336">
    <property type="component" value="Unassembled WGS sequence"/>
</dbReference>
<protein>
    <submittedName>
        <fullName evidence="3">Adhesin</fullName>
    </submittedName>
</protein>
<dbReference type="SUPFAM" id="SSF51126">
    <property type="entry name" value="Pectin lyase-like"/>
    <property type="match status" value="1"/>
</dbReference>
<evidence type="ECO:0000259" key="2">
    <source>
        <dbReference type="SMART" id="SM00912"/>
    </source>
</evidence>
<dbReference type="InterPro" id="IPR011050">
    <property type="entry name" value="Pectin_lyase_fold/virulence"/>
</dbReference>
<dbReference type="Pfam" id="PF05860">
    <property type="entry name" value="TPS"/>
    <property type="match status" value="1"/>
</dbReference>